<dbReference type="InterPro" id="IPR001806">
    <property type="entry name" value="Small_GTPase"/>
</dbReference>
<dbReference type="GO" id="GO:0007165">
    <property type="term" value="P:signal transduction"/>
    <property type="evidence" value="ECO:0007669"/>
    <property type="project" value="InterPro"/>
</dbReference>
<dbReference type="PANTHER" id="PTHR24070">
    <property type="entry name" value="RAS, DI-RAS, AND RHEB FAMILY MEMBERS OF SMALL GTPASE SUPERFAMILY"/>
    <property type="match status" value="1"/>
</dbReference>
<dbReference type="InterPro" id="IPR005225">
    <property type="entry name" value="Small_GTP-bd"/>
</dbReference>
<dbReference type="InterPro" id="IPR027417">
    <property type="entry name" value="P-loop_NTPase"/>
</dbReference>
<comment type="caution">
    <text evidence="3">The sequence shown here is derived from an EMBL/GenBank/DDBJ whole genome shotgun (WGS) entry which is preliminary data.</text>
</comment>
<evidence type="ECO:0000256" key="1">
    <source>
        <dbReference type="ARBA" id="ARBA00022741"/>
    </source>
</evidence>
<dbReference type="GO" id="GO:0003924">
    <property type="term" value="F:GTPase activity"/>
    <property type="evidence" value="ECO:0007669"/>
    <property type="project" value="InterPro"/>
</dbReference>
<dbReference type="SMART" id="SM00174">
    <property type="entry name" value="RHO"/>
    <property type="match status" value="1"/>
</dbReference>
<evidence type="ECO:0000313" key="3">
    <source>
        <dbReference type="EMBL" id="CAG9332499.1"/>
    </source>
</evidence>
<dbReference type="SMART" id="SM00175">
    <property type="entry name" value="RAB"/>
    <property type="match status" value="1"/>
</dbReference>
<dbReference type="PROSITE" id="PS51419">
    <property type="entry name" value="RAB"/>
    <property type="match status" value="1"/>
</dbReference>
<name>A0AAU9K629_9CILI</name>
<dbReference type="Pfam" id="PF00071">
    <property type="entry name" value="Ras"/>
    <property type="match status" value="1"/>
</dbReference>
<dbReference type="FunFam" id="3.40.50.300:FF:001447">
    <property type="entry name" value="Ras-related protein Rab-1B"/>
    <property type="match status" value="1"/>
</dbReference>
<dbReference type="EMBL" id="CAJZBQ010000054">
    <property type="protein sequence ID" value="CAG9332499.1"/>
    <property type="molecule type" value="Genomic_DNA"/>
</dbReference>
<reference evidence="3" key="1">
    <citation type="submission" date="2021-09" db="EMBL/GenBank/DDBJ databases">
        <authorList>
            <consortium name="AG Swart"/>
            <person name="Singh M."/>
            <person name="Singh A."/>
            <person name="Seah K."/>
            <person name="Emmerich C."/>
        </authorList>
    </citation>
    <scope>NUCLEOTIDE SEQUENCE</scope>
    <source>
        <strain evidence="3">ATCC30299</strain>
    </source>
</reference>
<gene>
    <name evidence="3" type="ORF">BSTOLATCC_MIC55945</name>
</gene>
<dbReference type="PRINTS" id="PR00449">
    <property type="entry name" value="RASTRNSFRMNG"/>
</dbReference>
<dbReference type="NCBIfam" id="TIGR00231">
    <property type="entry name" value="small_GTP"/>
    <property type="match status" value="1"/>
</dbReference>
<dbReference type="PROSITE" id="PS51421">
    <property type="entry name" value="RAS"/>
    <property type="match status" value="1"/>
</dbReference>
<keyword evidence="2" id="KW-0342">GTP-binding</keyword>
<evidence type="ECO:0000256" key="2">
    <source>
        <dbReference type="ARBA" id="ARBA00023134"/>
    </source>
</evidence>
<dbReference type="Gene3D" id="3.40.50.300">
    <property type="entry name" value="P-loop containing nucleotide triphosphate hydrolases"/>
    <property type="match status" value="1"/>
</dbReference>
<dbReference type="SUPFAM" id="SSF52540">
    <property type="entry name" value="P-loop containing nucleoside triphosphate hydrolases"/>
    <property type="match status" value="1"/>
</dbReference>
<dbReference type="AlphaFoldDB" id="A0AAU9K629"/>
<organism evidence="3 4">
    <name type="scientific">Blepharisma stoltei</name>
    <dbReference type="NCBI Taxonomy" id="1481888"/>
    <lineage>
        <taxon>Eukaryota</taxon>
        <taxon>Sar</taxon>
        <taxon>Alveolata</taxon>
        <taxon>Ciliophora</taxon>
        <taxon>Postciliodesmatophora</taxon>
        <taxon>Heterotrichea</taxon>
        <taxon>Heterotrichida</taxon>
        <taxon>Blepharismidae</taxon>
        <taxon>Blepharisma</taxon>
    </lineage>
</organism>
<dbReference type="Proteomes" id="UP001162131">
    <property type="component" value="Unassembled WGS sequence"/>
</dbReference>
<proteinExistence type="predicted"/>
<sequence>MNCPIGIFGDTGVGKSRICNRFVSNCYEEDYMPTIFCSYIKPIVHQKNFYSLEINESASDEGFVTDYTDVIEKSLGFLCIFDLTQETSLHKISEFRYRILNQKNLTKVPMIIVGNKSDLTSERKVLSETGQMLADKCCVPYIEVSAKFGTNISKCFEMLLDEIHPKNNLIPVKRKGCLGCIQWLVT</sequence>
<dbReference type="GO" id="GO:0005525">
    <property type="term" value="F:GTP binding"/>
    <property type="evidence" value="ECO:0007669"/>
    <property type="project" value="UniProtKB-KW"/>
</dbReference>
<keyword evidence="1" id="KW-0547">Nucleotide-binding</keyword>
<dbReference type="GO" id="GO:0016020">
    <property type="term" value="C:membrane"/>
    <property type="evidence" value="ECO:0007669"/>
    <property type="project" value="InterPro"/>
</dbReference>
<evidence type="ECO:0000313" key="4">
    <source>
        <dbReference type="Proteomes" id="UP001162131"/>
    </source>
</evidence>
<protein>
    <submittedName>
        <fullName evidence="3">Uncharacterized protein</fullName>
    </submittedName>
</protein>
<dbReference type="InterPro" id="IPR020849">
    <property type="entry name" value="Small_GTPase_Ras-type"/>
</dbReference>
<dbReference type="SMART" id="SM00173">
    <property type="entry name" value="RAS"/>
    <property type="match status" value="1"/>
</dbReference>
<accession>A0AAU9K629</accession>
<keyword evidence="4" id="KW-1185">Reference proteome</keyword>